<sequence length="375" mass="43846">MLGKRKVTILCSGFGLGFYVPGLLLDYQLNRRNVETEVMVFENFIEQDKKEKINDSRRTYHDNFKMALLASKIPNDIRNSLAFDQITDLIEQWKQEERQDFIVLSGHWVYILDMLREQVEYPLNVHLIYVDSAPSPSWSNLMKYKADYAEHYREIWLYDSHTQEINYRINVTEEPIVPYRERSDRFLIHGGGWGMGTYQGKIPELEEHGILLDIIAYDLRETESTHPNNRFYMMDPAWNAWDKGANERYRLPPFSEIKANIVPEFRTALEHHGSYDILKRAKGVISKPGGGTLIDSLASATPMIFLEPFGKHEQKNTDLWLSHGLGIRYEDWKDSGYSLDLLEPIHHRLVEQKEAAKDYVDEFLESFSMTKKSIV</sequence>
<reference evidence="1 2" key="1">
    <citation type="submission" date="2019-11" db="EMBL/GenBank/DDBJ databases">
        <title>Paenibacillus monticola sp. nov., a novel PGPR strain isolated from mountain sample in China.</title>
        <authorList>
            <person name="Zhao Q."/>
            <person name="Li H.-P."/>
            <person name="Zhang J.-L."/>
        </authorList>
    </citation>
    <scope>NUCLEOTIDE SEQUENCE [LARGE SCALE GENOMIC DNA]</scope>
    <source>
        <strain evidence="1 2">LC-T2</strain>
    </source>
</reference>
<evidence type="ECO:0000313" key="2">
    <source>
        <dbReference type="Proteomes" id="UP000463051"/>
    </source>
</evidence>
<proteinExistence type="predicted"/>
<dbReference type="AlphaFoldDB" id="A0A7X2L5U2"/>
<protein>
    <submittedName>
        <fullName evidence="1">UDP-glucuronosyltransferase</fullName>
    </submittedName>
</protein>
<dbReference type="Gene3D" id="3.40.50.2000">
    <property type="entry name" value="Glycogen Phosphorylase B"/>
    <property type="match status" value="1"/>
</dbReference>
<dbReference type="GO" id="GO:0016740">
    <property type="term" value="F:transferase activity"/>
    <property type="evidence" value="ECO:0007669"/>
    <property type="project" value="UniProtKB-KW"/>
</dbReference>
<dbReference type="RefSeq" id="WP_154122761.1">
    <property type="nucleotide sequence ID" value="NZ_WJXB01000023.1"/>
</dbReference>
<keyword evidence="2" id="KW-1185">Reference proteome</keyword>
<dbReference type="EMBL" id="WJXB01000023">
    <property type="protein sequence ID" value="MRN57276.1"/>
    <property type="molecule type" value="Genomic_DNA"/>
</dbReference>
<name>A0A7X2L5U2_9BACL</name>
<evidence type="ECO:0000313" key="1">
    <source>
        <dbReference type="EMBL" id="MRN57276.1"/>
    </source>
</evidence>
<gene>
    <name evidence="1" type="ORF">GJB61_30550</name>
</gene>
<accession>A0A7X2L5U2</accession>
<dbReference type="Proteomes" id="UP000463051">
    <property type="component" value="Unassembled WGS sequence"/>
</dbReference>
<organism evidence="1 2">
    <name type="scientific">Paenibacillus monticola</name>
    <dbReference type="NCBI Taxonomy" id="2666075"/>
    <lineage>
        <taxon>Bacteria</taxon>
        <taxon>Bacillati</taxon>
        <taxon>Bacillota</taxon>
        <taxon>Bacilli</taxon>
        <taxon>Bacillales</taxon>
        <taxon>Paenibacillaceae</taxon>
        <taxon>Paenibacillus</taxon>
    </lineage>
</organism>
<comment type="caution">
    <text evidence="1">The sequence shown here is derived from an EMBL/GenBank/DDBJ whole genome shotgun (WGS) entry which is preliminary data.</text>
</comment>
<keyword evidence="1" id="KW-0808">Transferase</keyword>